<dbReference type="Proteomes" id="UP000185895">
    <property type="component" value="Unassembled WGS sequence"/>
</dbReference>
<evidence type="ECO:0000259" key="1">
    <source>
        <dbReference type="Pfam" id="PF00849"/>
    </source>
</evidence>
<reference evidence="2 3" key="1">
    <citation type="submission" date="2016-09" db="EMBL/GenBank/DDBJ databases">
        <authorList>
            <person name="Capua I."/>
            <person name="De Benedictis P."/>
            <person name="Joannis T."/>
            <person name="Lombin L.H."/>
            <person name="Cattoli G."/>
        </authorList>
    </citation>
    <scope>NUCLEOTIDE SEQUENCE [LARGE SCALE GENOMIC DNA]</scope>
    <source>
        <strain evidence="2 3">ANC 4671</strain>
    </source>
</reference>
<dbReference type="Pfam" id="PF00849">
    <property type="entry name" value="PseudoU_synth_2"/>
    <property type="match status" value="1"/>
</dbReference>
<dbReference type="InterPro" id="IPR050188">
    <property type="entry name" value="RluA_PseudoU_synthase"/>
</dbReference>
<organism evidence="2 3">
    <name type="scientific">Acinetobacter qingfengensis</name>
    <dbReference type="NCBI Taxonomy" id="1262585"/>
    <lineage>
        <taxon>Bacteria</taxon>
        <taxon>Pseudomonadati</taxon>
        <taxon>Pseudomonadota</taxon>
        <taxon>Gammaproteobacteria</taxon>
        <taxon>Moraxellales</taxon>
        <taxon>Moraxellaceae</taxon>
        <taxon>Acinetobacter</taxon>
    </lineage>
</organism>
<name>A0A1E7RFM9_9GAMM</name>
<dbReference type="GO" id="GO:0003723">
    <property type="term" value="F:RNA binding"/>
    <property type="evidence" value="ECO:0007669"/>
    <property type="project" value="InterPro"/>
</dbReference>
<accession>A0A1E7RFM9</accession>
<dbReference type="STRING" id="1262585.BJI46_00815"/>
<dbReference type="GO" id="GO:0009982">
    <property type="term" value="F:pseudouridine synthase activity"/>
    <property type="evidence" value="ECO:0007669"/>
    <property type="project" value="InterPro"/>
</dbReference>
<dbReference type="Gene3D" id="3.30.2350.10">
    <property type="entry name" value="Pseudouridine synthase"/>
    <property type="match status" value="1"/>
</dbReference>
<dbReference type="PANTHER" id="PTHR21600:SF89">
    <property type="entry name" value="RIBOSOMAL LARGE SUBUNIT PSEUDOURIDINE SYNTHASE A"/>
    <property type="match status" value="1"/>
</dbReference>
<gene>
    <name evidence="2" type="ORF">BJI46_00815</name>
</gene>
<comment type="caution">
    <text evidence="2">The sequence shown here is derived from an EMBL/GenBank/DDBJ whole genome shotgun (WGS) entry which is preliminary data.</text>
</comment>
<dbReference type="InterPro" id="IPR020103">
    <property type="entry name" value="PsdUridine_synth_cat_dom_sf"/>
</dbReference>
<dbReference type="CDD" id="cd02869">
    <property type="entry name" value="PseudoU_synth_RluA_like"/>
    <property type="match status" value="1"/>
</dbReference>
<dbReference type="InterPro" id="IPR006145">
    <property type="entry name" value="PsdUridine_synth_RsuA/RluA"/>
</dbReference>
<feature type="domain" description="Pseudouridine synthase RsuA/RluA-like" evidence="1">
    <location>
        <begin position="25"/>
        <end position="172"/>
    </location>
</feature>
<sequence length="222" mass="25504">MSEQQQPFIYRPPQQALEILFEDDDLVIINKPVGLLSVPGRLPEHYDSCYTRILKLYPTAKVTHRLDMATSGILMFAKHRDAEVAVSKMFQKKNIEKHYLALVEGQLSGVGDVEAPIMTDWPNRPKQKIDFIEGKAAKTLYYSMGFDGQHQISRIRLIPITGRSHQLRLHMAYIGHPITGDKLYHPEPQRSMLNRMALHASYLALQHPLRHNRLEIISAPEF</sequence>
<dbReference type="EMBL" id="MKKK01000001">
    <property type="protein sequence ID" value="OEY98096.1"/>
    <property type="molecule type" value="Genomic_DNA"/>
</dbReference>
<dbReference type="OrthoDB" id="9807829at2"/>
<protein>
    <submittedName>
        <fullName evidence="2">RNA pseudouridine synthase</fullName>
    </submittedName>
</protein>
<dbReference type="GO" id="GO:0140098">
    <property type="term" value="F:catalytic activity, acting on RNA"/>
    <property type="evidence" value="ECO:0007669"/>
    <property type="project" value="UniProtKB-ARBA"/>
</dbReference>
<evidence type="ECO:0000313" key="3">
    <source>
        <dbReference type="Proteomes" id="UP000185895"/>
    </source>
</evidence>
<keyword evidence="3" id="KW-1185">Reference proteome</keyword>
<proteinExistence type="predicted"/>
<dbReference type="GO" id="GO:0000455">
    <property type="term" value="P:enzyme-directed rRNA pseudouridine synthesis"/>
    <property type="evidence" value="ECO:0007669"/>
    <property type="project" value="TreeGrafter"/>
</dbReference>
<dbReference type="PANTHER" id="PTHR21600">
    <property type="entry name" value="MITOCHONDRIAL RNA PSEUDOURIDINE SYNTHASE"/>
    <property type="match status" value="1"/>
</dbReference>
<evidence type="ECO:0000313" key="2">
    <source>
        <dbReference type="EMBL" id="OEY98096.1"/>
    </source>
</evidence>
<dbReference type="AlphaFoldDB" id="A0A1E7RFM9"/>
<dbReference type="SUPFAM" id="SSF55120">
    <property type="entry name" value="Pseudouridine synthase"/>
    <property type="match status" value="1"/>
</dbReference>
<dbReference type="RefSeq" id="WP_070068476.1">
    <property type="nucleotide sequence ID" value="NZ_MKKK01000001.1"/>
</dbReference>